<organism evidence="3 4">
    <name type="scientific">Micromonas commoda (strain RCC299 / NOUM17 / CCMP2709)</name>
    <name type="common">Picoplanktonic green alga</name>
    <dbReference type="NCBI Taxonomy" id="296587"/>
    <lineage>
        <taxon>Eukaryota</taxon>
        <taxon>Viridiplantae</taxon>
        <taxon>Chlorophyta</taxon>
        <taxon>Mamiellophyceae</taxon>
        <taxon>Mamiellales</taxon>
        <taxon>Mamiellaceae</taxon>
        <taxon>Micromonas</taxon>
    </lineage>
</organism>
<evidence type="ECO:0000259" key="2">
    <source>
        <dbReference type="Pfam" id="PF00266"/>
    </source>
</evidence>
<keyword evidence="4" id="KW-1185">Reference proteome</keyword>
<dbReference type="PANTHER" id="PTHR43092">
    <property type="entry name" value="L-CYSTEINE DESULFHYDRASE"/>
    <property type="match status" value="1"/>
</dbReference>
<sequence length="554" mass="60276">MLSKAAQMMRTARLKLAEYIRARREDVALVENCTAATTSILRAVGIRPGDTIICLSTAYGMVKNCIKYYAQHASAEVITIEVEFFGRETGPCGPDGNSLESALAQIIDATAERGSRIPLVTFDYISSCPGVIMPICTLANTCKARGIPCLLDGAHVLGQVRLNCHALEAAGVTYFMADAHKWLFSPKGSAFLWVTNRLQDDVHPPAVGAVCSNSPSTNFDPAAVHGLSDFEHRFQYTGTRDYTPLIAVYDALLFRGRVGESLILRYNHDLAVWSQEWLASLWGTETLIPRVCTGFMAHVRLPVTSAAAARLLKNMLEVEMSIHVMTFTLPARSRSGETQQTHWIRPCMQLFVCRQDVYALGYAVLKLAPKCERVAILGATWVVKTRQSAKKRCETEIDTPATEQADTGHKVTMGFSLIPRMGTRLHMDSDHDLNSNINRCRILPALCDVAAVAKYSAGHLGGIVPVNSGADHVSYPSLSPEMQGPTMPPLSLTGSEKIRDADEGVGRSPLSVIDIMSSSVASSGGTPIDGSGFSHPRWLLHNMTSSIAMHTARS</sequence>
<evidence type="ECO:0000313" key="3">
    <source>
        <dbReference type="EMBL" id="ACO68756.1"/>
    </source>
</evidence>
<keyword evidence="3" id="KW-0032">Aminotransferase</keyword>
<feature type="domain" description="Aminotransferase class V" evidence="2">
    <location>
        <begin position="3"/>
        <end position="323"/>
    </location>
</feature>
<dbReference type="Pfam" id="PF00266">
    <property type="entry name" value="Aminotran_5"/>
    <property type="match status" value="1"/>
</dbReference>
<proteinExistence type="predicted"/>
<accession>C1FDB3</accession>
<dbReference type="InterPro" id="IPR015424">
    <property type="entry name" value="PyrdxlP-dep_Trfase"/>
</dbReference>
<dbReference type="KEGG" id="mis:MICPUN_113236"/>
<reference evidence="3 4" key="1">
    <citation type="journal article" date="2009" name="Science">
        <title>Green evolution and dynamic adaptations revealed by genomes of the marine picoeukaryotes Micromonas.</title>
        <authorList>
            <person name="Worden A.Z."/>
            <person name="Lee J.H."/>
            <person name="Mock T."/>
            <person name="Rouze P."/>
            <person name="Simmons M.P."/>
            <person name="Aerts A.L."/>
            <person name="Allen A.E."/>
            <person name="Cuvelier M.L."/>
            <person name="Derelle E."/>
            <person name="Everett M.V."/>
            <person name="Foulon E."/>
            <person name="Grimwood J."/>
            <person name="Gundlach H."/>
            <person name="Henrissat B."/>
            <person name="Napoli C."/>
            <person name="McDonald S.M."/>
            <person name="Parker M.S."/>
            <person name="Rombauts S."/>
            <person name="Salamov A."/>
            <person name="Von Dassow P."/>
            <person name="Badger J.H."/>
            <person name="Coutinho P.M."/>
            <person name="Demir E."/>
            <person name="Dubchak I."/>
            <person name="Gentemann C."/>
            <person name="Eikrem W."/>
            <person name="Gready J.E."/>
            <person name="John U."/>
            <person name="Lanier W."/>
            <person name="Lindquist E.A."/>
            <person name="Lucas S."/>
            <person name="Mayer K.F."/>
            <person name="Moreau H."/>
            <person name="Not F."/>
            <person name="Otillar R."/>
            <person name="Panaud O."/>
            <person name="Pangilinan J."/>
            <person name="Paulsen I."/>
            <person name="Piegu B."/>
            <person name="Poliakov A."/>
            <person name="Robbens S."/>
            <person name="Schmutz J."/>
            <person name="Toulza E."/>
            <person name="Wyss T."/>
            <person name="Zelensky A."/>
            <person name="Zhou K."/>
            <person name="Armbrust E.V."/>
            <person name="Bhattacharya D."/>
            <person name="Goodenough U.W."/>
            <person name="Van de Peer Y."/>
            <person name="Grigoriev I.V."/>
        </authorList>
    </citation>
    <scope>NUCLEOTIDE SEQUENCE [LARGE SCALE GENOMIC DNA]</scope>
    <source>
        <strain evidence="4">RCC299 / NOUM17</strain>
    </source>
</reference>
<dbReference type="GO" id="GO:0008483">
    <property type="term" value="F:transaminase activity"/>
    <property type="evidence" value="ECO:0007669"/>
    <property type="project" value="UniProtKB-KW"/>
</dbReference>
<dbReference type="Proteomes" id="UP000002009">
    <property type="component" value="Chromosome 1"/>
</dbReference>
<dbReference type="EMBL" id="CP001574">
    <property type="protein sequence ID" value="ACO68756.1"/>
    <property type="molecule type" value="Genomic_DNA"/>
</dbReference>
<dbReference type="OMA" id="WVEETSI"/>
<name>C1FDB3_MICCC</name>
<protein>
    <submittedName>
        <fullName evidence="3">Pyridoxal phosphate dependent aminotransferase</fullName>
    </submittedName>
</protein>
<keyword evidence="3" id="KW-0808">Transferase</keyword>
<gene>
    <name evidence="3" type="primary">LOLT</name>
    <name evidence="3" type="ORF">MICPUN_113236</name>
</gene>
<dbReference type="GeneID" id="8250040"/>
<dbReference type="AlphaFoldDB" id="C1FDB3"/>
<dbReference type="STRING" id="296587.C1FDB3"/>
<keyword evidence="1" id="KW-0663">Pyridoxal phosphate</keyword>
<dbReference type="eggNOG" id="KOG1549">
    <property type="taxonomic scope" value="Eukaryota"/>
</dbReference>
<dbReference type="OrthoDB" id="5978656at2759"/>
<dbReference type="RefSeq" id="XP_002507498.1">
    <property type="nucleotide sequence ID" value="XM_002507452.1"/>
</dbReference>
<dbReference type="FunCoup" id="C1FDB3">
    <property type="interactions" value="1177"/>
</dbReference>
<dbReference type="InterPro" id="IPR015421">
    <property type="entry name" value="PyrdxlP-dep_Trfase_major"/>
</dbReference>
<evidence type="ECO:0000256" key="1">
    <source>
        <dbReference type="ARBA" id="ARBA00022898"/>
    </source>
</evidence>
<dbReference type="SUPFAM" id="SSF53383">
    <property type="entry name" value="PLP-dependent transferases"/>
    <property type="match status" value="1"/>
</dbReference>
<evidence type="ECO:0000313" key="4">
    <source>
        <dbReference type="Proteomes" id="UP000002009"/>
    </source>
</evidence>
<dbReference type="PANTHER" id="PTHR43092:SF2">
    <property type="entry name" value="HERCYNYLCYSTEINE SULFOXIDE LYASE"/>
    <property type="match status" value="1"/>
</dbReference>
<dbReference type="InterPro" id="IPR000192">
    <property type="entry name" value="Aminotrans_V_dom"/>
</dbReference>
<dbReference type="Gene3D" id="3.40.640.10">
    <property type="entry name" value="Type I PLP-dependent aspartate aminotransferase-like (Major domain)"/>
    <property type="match status" value="1"/>
</dbReference>
<dbReference type="InParanoid" id="C1FDB3"/>